<name>A0A6J4SHG1_9SPHN</name>
<organism evidence="1">
    <name type="scientific">uncultured Sphingomonadaceae bacterium</name>
    <dbReference type="NCBI Taxonomy" id="169976"/>
    <lineage>
        <taxon>Bacteria</taxon>
        <taxon>Pseudomonadati</taxon>
        <taxon>Pseudomonadota</taxon>
        <taxon>Alphaproteobacteria</taxon>
        <taxon>Sphingomonadales</taxon>
        <taxon>Sphingomonadaceae</taxon>
        <taxon>environmental samples</taxon>
    </lineage>
</organism>
<dbReference type="AlphaFoldDB" id="A0A6J4SHG1"/>
<sequence length="68" mass="7823">MFERLLERALELAEERAERRVQEIADRALAELPSGITAAAQRDGVVLSGRALSRRFALEPALRWMRFR</sequence>
<dbReference type="EMBL" id="CADCVX010000165">
    <property type="protein sequence ID" value="CAA9494130.1"/>
    <property type="molecule type" value="Genomic_DNA"/>
</dbReference>
<protein>
    <submittedName>
        <fullName evidence="1">Uncharacterized protein</fullName>
    </submittedName>
</protein>
<accession>A0A6J4SHG1</accession>
<gene>
    <name evidence="1" type="ORF">AVDCRST_MAG91-705</name>
</gene>
<proteinExistence type="predicted"/>
<evidence type="ECO:0000313" key="1">
    <source>
        <dbReference type="EMBL" id="CAA9494130.1"/>
    </source>
</evidence>
<reference evidence="1" key="1">
    <citation type="submission" date="2020-02" db="EMBL/GenBank/DDBJ databases">
        <authorList>
            <person name="Meier V. D."/>
        </authorList>
    </citation>
    <scope>NUCLEOTIDE SEQUENCE</scope>
    <source>
        <strain evidence="1">AVDCRST_MAG91</strain>
    </source>
</reference>